<evidence type="ECO:0000313" key="1">
    <source>
        <dbReference type="EMBL" id="KAI3771168.1"/>
    </source>
</evidence>
<organism evidence="1 2">
    <name type="scientific">Arctium lappa</name>
    <name type="common">Greater burdock</name>
    <name type="synonym">Lappa major</name>
    <dbReference type="NCBI Taxonomy" id="4217"/>
    <lineage>
        <taxon>Eukaryota</taxon>
        <taxon>Viridiplantae</taxon>
        <taxon>Streptophyta</taxon>
        <taxon>Embryophyta</taxon>
        <taxon>Tracheophyta</taxon>
        <taxon>Spermatophyta</taxon>
        <taxon>Magnoliopsida</taxon>
        <taxon>eudicotyledons</taxon>
        <taxon>Gunneridae</taxon>
        <taxon>Pentapetalae</taxon>
        <taxon>asterids</taxon>
        <taxon>campanulids</taxon>
        <taxon>Asterales</taxon>
        <taxon>Asteraceae</taxon>
        <taxon>Carduoideae</taxon>
        <taxon>Cardueae</taxon>
        <taxon>Arctiinae</taxon>
        <taxon>Arctium</taxon>
    </lineage>
</organism>
<accession>A0ACB9FK52</accession>
<keyword evidence="2" id="KW-1185">Reference proteome</keyword>
<protein>
    <submittedName>
        <fullName evidence="1">Uncharacterized protein</fullName>
    </submittedName>
</protein>
<reference evidence="1 2" key="2">
    <citation type="journal article" date="2022" name="Mol. Ecol. Resour.">
        <title>The genomes of chicory, endive, great burdock and yacon provide insights into Asteraceae paleo-polyploidization history and plant inulin production.</title>
        <authorList>
            <person name="Fan W."/>
            <person name="Wang S."/>
            <person name="Wang H."/>
            <person name="Wang A."/>
            <person name="Jiang F."/>
            <person name="Liu H."/>
            <person name="Zhao H."/>
            <person name="Xu D."/>
            <person name="Zhang Y."/>
        </authorList>
    </citation>
    <scope>NUCLEOTIDE SEQUENCE [LARGE SCALE GENOMIC DNA]</scope>
    <source>
        <strain evidence="2">cv. Niubang</strain>
    </source>
</reference>
<proteinExistence type="predicted"/>
<gene>
    <name evidence="1" type="ORF">L6452_02327</name>
</gene>
<dbReference type="Proteomes" id="UP001055879">
    <property type="component" value="Linkage Group LG01"/>
</dbReference>
<comment type="caution">
    <text evidence="1">The sequence shown here is derived from an EMBL/GenBank/DDBJ whole genome shotgun (WGS) entry which is preliminary data.</text>
</comment>
<dbReference type="EMBL" id="CM042047">
    <property type="protein sequence ID" value="KAI3771168.1"/>
    <property type="molecule type" value="Genomic_DNA"/>
</dbReference>
<sequence length="173" mass="19669">MKLTMLRLLRCALLETTTVMMSMRTHQLMNLRPLKKSVKSVWLKKQRSEEFLNQLWYLDSGCSKHMTGNKSLLTNFKEKCCGRVKFGNCETAPILGYGDLVQGNITVKRVSYVEGLSHNLFSIGKFCDKDLEVSFKSKRVVVKNSSGLDLLVGKRRSNLYTINLSEVKVPSDV</sequence>
<evidence type="ECO:0000313" key="2">
    <source>
        <dbReference type="Proteomes" id="UP001055879"/>
    </source>
</evidence>
<reference evidence="2" key="1">
    <citation type="journal article" date="2022" name="Mol. Ecol. Resour.">
        <title>The genomes of chicory, endive, great burdock and yacon provide insights into Asteraceae palaeo-polyploidization history and plant inulin production.</title>
        <authorList>
            <person name="Fan W."/>
            <person name="Wang S."/>
            <person name="Wang H."/>
            <person name="Wang A."/>
            <person name="Jiang F."/>
            <person name="Liu H."/>
            <person name="Zhao H."/>
            <person name="Xu D."/>
            <person name="Zhang Y."/>
        </authorList>
    </citation>
    <scope>NUCLEOTIDE SEQUENCE [LARGE SCALE GENOMIC DNA]</scope>
    <source>
        <strain evidence="2">cv. Niubang</strain>
    </source>
</reference>
<name>A0ACB9FK52_ARCLA</name>